<reference evidence="3" key="2">
    <citation type="submission" date="2015-01" db="EMBL/GenBank/DDBJ databases">
        <title>Evolutionary Origins and Diversification of the Mycorrhizal Mutualists.</title>
        <authorList>
            <consortium name="DOE Joint Genome Institute"/>
            <consortium name="Mycorrhizal Genomics Consortium"/>
            <person name="Kohler A."/>
            <person name="Kuo A."/>
            <person name="Nagy L.G."/>
            <person name="Floudas D."/>
            <person name="Copeland A."/>
            <person name="Barry K.W."/>
            <person name="Cichocki N."/>
            <person name="Veneault-Fourrey C."/>
            <person name="LaButti K."/>
            <person name="Lindquist E.A."/>
            <person name="Lipzen A."/>
            <person name="Lundell T."/>
            <person name="Morin E."/>
            <person name="Murat C."/>
            <person name="Riley R."/>
            <person name="Ohm R."/>
            <person name="Sun H."/>
            <person name="Tunlid A."/>
            <person name="Henrissat B."/>
            <person name="Grigoriev I.V."/>
            <person name="Hibbett D.S."/>
            <person name="Martin F."/>
        </authorList>
    </citation>
    <scope>NUCLEOTIDE SEQUENCE [LARGE SCALE GENOMIC DNA]</scope>
    <source>
        <strain evidence="3">Foug A</strain>
    </source>
</reference>
<proteinExistence type="predicted"/>
<dbReference type="AlphaFoldDB" id="A0A0C2ZZN9"/>
<keyword evidence="3" id="KW-1185">Reference proteome</keyword>
<sequence>MATTTVTDVVQLSRIVQITRLCQVAPSVLMVYDYLISVDQEIEHIWKRPRTTTTLLYFVVRYFGTIVGL</sequence>
<accession>A0A0C2ZZN9</accession>
<dbReference type="Proteomes" id="UP000053989">
    <property type="component" value="Unassembled WGS sequence"/>
</dbReference>
<gene>
    <name evidence="2" type="ORF">SCLCIDRAFT_1210934</name>
</gene>
<dbReference type="Pfam" id="PF20151">
    <property type="entry name" value="DUF6533"/>
    <property type="match status" value="1"/>
</dbReference>
<organism evidence="2 3">
    <name type="scientific">Scleroderma citrinum Foug A</name>
    <dbReference type="NCBI Taxonomy" id="1036808"/>
    <lineage>
        <taxon>Eukaryota</taxon>
        <taxon>Fungi</taxon>
        <taxon>Dikarya</taxon>
        <taxon>Basidiomycota</taxon>
        <taxon>Agaricomycotina</taxon>
        <taxon>Agaricomycetes</taxon>
        <taxon>Agaricomycetidae</taxon>
        <taxon>Boletales</taxon>
        <taxon>Sclerodermatineae</taxon>
        <taxon>Sclerodermataceae</taxon>
        <taxon>Scleroderma</taxon>
    </lineage>
</organism>
<feature type="domain" description="DUF6533" evidence="1">
    <location>
        <begin position="22"/>
        <end position="64"/>
    </location>
</feature>
<evidence type="ECO:0000313" key="2">
    <source>
        <dbReference type="EMBL" id="KIM66888.1"/>
    </source>
</evidence>
<dbReference type="InParanoid" id="A0A0C2ZZN9"/>
<evidence type="ECO:0000259" key="1">
    <source>
        <dbReference type="Pfam" id="PF20151"/>
    </source>
</evidence>
<dbReference type="HOGENOM" id="CLU_203394_0_0_1"/>
<name>A0A0C2ZZN9_9AGAM</name>
<protein>
    <recommendedName>
        <fullName evidence="1">DUF6533 domain-containing protein</fullName>
    </recommendedName>
</protein>
<evidence type="ECO:0000313" key="3">
    <source>
        <dbReference type="Proteomes" id="UP000053989"/>
    </source>
</evidence>
<dbReference type="InterPro" id="IPR045340">
    <property type="entry name" value="DUF6533"/>
</dbReference>
<dbReference type="EMBL" id="KN822015">
    <property type="protein sequence ID" value="KIM66888.1"/>
    <property type="molecule type" value="Genomic_DNA"/>
</dbReference>
<dbReference type="OrthoDB" id="2646931at2759"/>
<reference evidence="2 3" key="1">
    <citation type="submission" date="2014-04" db="EMBL/GenBank/DDBJ databases">
        <authorList>
            <consortium name="DOE Joint Genome Institute"/>
            <person name="Kuo A."/>
            <person name="Kohler A."/>
            <person name="Nagy L.G."/>
            <person name="Floudas D."/>
            <person name="Copeland A."/>
            <person name="Barry K.W."/>
            <person name="Cichocki N."/>
            <person name="Veneault-Fourrey C."/>
            <person name="LaButti K."/>
            <person name="Lindquist E.A."/>
            <person name="Lipzen A."/>
            <person name="Lundell T."/>
            <person name="Morin E."/>
            <person name="Murat C."/>
            <person name="Sun H."/>
            <person name="Tunlid A."/>
            <person name="Henrissat B."/>
            <person name="Grigoriev I.V."/>
            <person name="Hibbett D.S."/>
            <person name="Martin F."/>
            <person name="Nordberg H.P."/>
            <person name="Cantor M.N."/>
            <person name="Hua S.X."/>
        </authorList>
    </citation>
    <scope>NUCLEOTIDE SEQUENCE [LARGE SCALE GENOMIC DNA]</scope>
    <source>
        <strain evidence="2 3">Foug A</strain>
    </source>
</reference>